<feature type="transmembrane region" description="Helical" evidence="1">
    <location>
        <begin position="150"/>
        <end position="169"/>
    </location>
</feature>
<dbReference type="Proteomes" id="UP000631535">
    <property type="component" value="Unassembled WGS sequence"/>
</dbReference>
<feature type="transmembrane region" description="Helical" evidence="1">
    <location>
        <begin position="290"/>
        <end position="308"/>
    </location>
</feature>
<evidence type="ECO:0000313" key="3">
    <source>
        <dbReference type="Proteomes" id="UP000631535"/>
    </source>
</evidence>
<keyword evidence="1" id="KW-1133">Transmembrane helix</keyword>
<protein>
    <recommendedName>
        <fullName evidence="4">Integral membrane protein</fullName>
    </recommendedName>
</protein>
<feature type="transmembrane region" description="Helical" evidence="1">
    <location>
        <begin position="31"/>
        <end position="50"/>
    </location>
</feature>
<comment type="caution">
    <text evidence="2">The sequence shown here is derived from an EMBL/GenBank/DDBJ whole genome shotgun (WGS) entry which is preliminary data.</text>
</comment>
<organism evidence="2 3">
    <name type="scientific">Streptomyces daqingensis</name>
    <dbReference type="NCBI Taxonomy" id="1472640"/>
    <lineage>
        <taxon>Bacteria</taxon>
        <taxon>Bacillati</taxon>
        <taxon>Actinomycetota</taxon>
        <taxon>Actinomycetes</taxon>
        <taxon>Kitasatosporales</taxon>
        <taxon>Streptomycetaceae</taxon>
        <taxon>Streptomyces</taxon>
    </lineage>
</organism>
<keyword evidence="3" id="KW-1185">Reference proteome</keyword>
<dbReference type="RefSeq" id="WP_229711558.1">
    <property type="nucleotide sequence ID" value="NZ_BMMP01000002.1"/>
</dbReference>
<proteinExistence type="predicted"/>
<gene>
    <name evidence="2" type="ORF">GCM10012287_05750</name>
</gene>
<feature type="transmembrane region" description="Helical" evidence="1">
    <location>
        <begin position="197"/>
        <end position="213"/>
    </location>
</feature>
<accession>A0ABQ2LUC5</accession>
<feature type="transmembrane region" description="Helical" evidence="1">
    <location>
        <begin position="99"/>
        <end position="118"/>
    </location>
</feature>
<feature type="transmembrane region" description="Helical" evidence="1">
    <location>
        <begin position="125"/>
        <end position="144"/>
    </location>
</feature>
<evidence type="ECO:0008006" key="4">
    <source>
        <dbReference type="Google" id="ProtNLM"/>
    </source>
</evidence>
<dbReference type="EMBL" id="BMMP01000002">
    <property type="protein sequence ID" value="GGO43193.1"/>
    <property type="molecule type" value="Genomic_DNA"/>
</dbReference>
<feature type="transmembrane region" description="Helical" evidence="1">
    <location>
        <begin position="176"/>
        <end position="191"/>
    </location>
</feature>
<evidence type="ECO:0000256" key="1">
    <source>
        <dbReference type="SAM" id="Phobius"/>
    </source>
</evidence>
<feature type="transmembrane region" description="Helical" evidence="1">
    <location>
        <begin position="370"/>
        <end position="391"/>
    </location>
</feature>
<keyword evidence="1" id="KW-0812">Transmembrane</keyword>
<name>A0ABQ2LUC5_9ACTN</name>
<keyword evidence="1" id="KW-0472">Membrane</keyword>
<reference evidence="3" key="1">
    <citation type="journal article" date="2019" name="Int. J. Syst. Evol. Microbiol.">
        <title>The Global Catalogue of Microorganisms (GCM) 10K type strain sequencing project: providing services to taxonomists for standard genome sequencing and annotation.</title>
        <authorList>
            <consortium name="The Broad Institute Genomics Platform"/>
            <consortium name="The Broad Institute Genome Sequencing Center for Infectious Disease"/>
            <person name="Wu L."/>
            <person name="Ma J."/>
        </authorList>
    </citation>
    <scope>NUCLEOTIDE SEQUENCE [LARGE SCALE GENOMIC DNA]</scope>
    <source>
        <strain evidence="3">CGMCC 4.7178</strain>
    </source>
</reference>
<feature type="transmembrane region" description="Helical" evidence="1">
    <location>
        <begin position="315"/>
        <end position="335"/>
    </location>
</feature>
<feature type="transmembrane region" description="Helical" evidence="1">
    <location>
        <begin position="218"/>
        <end position="235"/>
    </location>
</feature>
<sequence length="510" mass="53961">MYVLPAAPSAPVTDRLRRLPYYGQGPSGRPLLQLGLVAAAYTLAQLLLVVPGTGLGWDETVYVSQVDGPSPASFFSAPRARGISYLVAPVAAFTSSTTVLRVFLAVLSGLGLLAALWVWRRLLPVSVLAWGGALFAGLWISLFYGPQAMPNLWCGFGSLAAAGCFLRCVRYARDRAALAGLVVSVGAVALMRPPDAAWLVLALGGAALVVPGWRRPAVLGGLPAGALAGAAPWIVEAFTSYGGLFARLHRASEIQGGMGWNIAIGDHVRALQGRMLCRPCDMAWEQPQTALWWFALPLLAAAGITAAVRAGRRDTAVLASVTAVVLALPYLFLMGYAAPRFLLPSYALLALPVGECMRRSFAERRDGRRPLVLIALPALLLGCHLAVQYQVLNAVLERNHKVTRQMTKAAATMHGLGLRAPCTLTGPLAVPMSHYAGCSSRQSRGHDVSITAGGLRALAGRHEAMAVIVGHGAEPPRWARAWPSAPLSELPGYRVYVSPHGDRSVAAGAE</sequence>
<evidence type="ECO:0000313" key="2">
    <source>
        <dbReference type="EMBL" id="GGO43193.1"/>
    </source>
</evidence>